<dbReference type="EMBL" id="BGPR01000254">
    <property type="protein sequence ID" value="GBM08247.1"/>
    <property type="molecule type" value="Genomic_DNA"/>
</dbReference>
<name>A0A4Y2CWM4_ARAVE</name>
<dbReference type="Proteomes" id="UP000499080">
    <property type="component" value="Unassembled WGS sequence"/>
</dbReference>
<reference evidence="1 2" key="1">
    <citation type="journal article" date="2019" name="Sci. Rep.">
        <title>Orb-weaving spider Araneus ventricosus genome elucidates the spidroin gene catalogue.</title>
        <authorList>
            <person name="Kono N."/>
            <person name="Nakamura H."/>
            <person name="Ohtoshi R."/>
            <person name="Moran D.A.P."/>
            <person name="Shinohara A."/>
            <person name="Yoshida Y."/>
            <person name="Fujiwara M."/>
            <person name="Mori M."/>
            <person name="Tomita M."/>
            <person name="Arakawa K."/>
        </authorList>
    </citation>
    <scope>NUCLEOTIDE SEQUENCE [LARGE SCALE GENOMIC DNA]</scope>
</reference>
<gene>
    <name evidence="1" type="ORF">AVEN_82933_1</name>
</gene>
<evidence type="ECO:0000313" key="2">
    <source>
        <dbReference type="Proteomes" id="UP000499080"/>
    </source>
</evidence>
<sequence length="88" mass="10368">MLSRTRCIGDRILASRPEQRSMRYEDPMNVKSLWGRSNITLRYYELPGVIRYSIKSGNRRVTCNAYYRLLPSRFQQVIGHRTTSILEA</sequence>
<accession>A0A4Y2CWM4</accession>
<keyword evidence="2" id="KW-1185">Reference proteome</keyword>
<evidence type="ECO:0000313" key="1">
    <source>
        <dbReference type="EMBL" id="GBM08247.1"/>
    </source>
</evidence>
<proteinExistence type="predicted"/>
<protein>
    <submittedName>
        <fullName evidence="1">Uncharacterized protein</fullName>
    </submittedName>
</protein>
<organism evidence="1 2">
    <name type="scientific">Araneus ventricosus</name>
    <name type="common">Orbweaver spider</name>
    <name type="synonym">Epeira ventricosa</name>
    <dbReference type="NCBI Taxonomy" id="182803"/>
    <lineage>
        <taxon>Eukaryota</taxon>
        <taxon>Metazoa</taxon>
        <taxon>Ecdysozoa</taxon>
        <taxon>Arthropoda</taxon>
        <taxon>Chelicerata</taxon>
        <taxon>Arachnida</taxon>
        <taxon>Araneae</taxon>
        <taxon>Araneomorphae</taxon>
        <taxon>Entelegynae</taxon>
        <taxon>Araneoidea</taxon>
        <taxon>Araneidae</taxon>
        <taxon>Araneus</taxon>
    </lineage>
</organism>
<dbReference type="AlphaFoldDB" id="A0A4Y2CWM4"/>
<comment type="caution">
    <text evidence="1">The sequence shown here is derived from an EMBL/GenBank/DDBJ whole genome shotgun (WGS) entry which is preliminary data.</text>
</comment>